<dbReference type="PROSITE" id="PS50005">
    <property type="entry name" value="TPR"/>
    <property type="match status" value="1"/>
</dbReference>
<proteinExistence type="predicted"/>
<accession>A0ABX0UEF9</accession>
<dbReference type="SUPFAM" id="SSF46894">
    <property type="entry name" value="C-terminal effector domain of the bipartite response regulators"/>
    <property type="match status" value="1"/>
</dbReference>
<dbReference type="Proteomes" id="UP000745859">
    <property type="component" value="Unassembled WGS sequence"/>
</dbReference>
<dbReference type="SUPFAM" id="SSF48452">
    <property type="entry name" value="TPR-like"/>
    <property type="match status" value="1"/>
</dbReference>
<evidence type="ECO:0000256" key="3">
    <source>
        <dbReference type="SAM" id="Phobius"/>
    </source>
</evidence>
<dbReference type="GO" id="GO:0003677">
    <property type="term" value="F:DNA binding"/>
    <property type="evidence" value="ECO:0007669"/>
    <property type="project" value="UniProtKB-KW"/>
</dbReference>
<keyword evidence="3" id="KW-0472">Membrane</keyword>
<reference evidence="5 6" key="1">
    <citation type="submission" date="2020-03" db="EMBL/GenBank/DDBJ databases">
        <title>Genomic Encyclopedia of Type Strains, Phase IV (KMG-IV): sequencing the most valuable type-strain genomes for metagenomic binning, comparative biology and taxonomic classification.</title>
        <authorList>
            <person name="Goeker M."/>
        </authorList>
    </citation>
    <scope>NUCLEOTIDE SEQUENCE [LARGE SCALE GENOMIC DNA]</scope>
    <source>
        <strain evidence="5 6">DSM 101599</strain>
    </source>
</reference>
<evidence type="ECO:0000256" key="2">
    <source>
        <dbReference type="SAM" id="Coils"/>
    </source>
</evidence>
<dbReference type="SMART" id="SM00421">
    <property type="entry name" value="HTH_LUXR"/>
    <property type="match status" value="1"/>
</dbReference>
<protein>
    <submittedName>
        <fullName evidence="5">DNA-binding CsgD family transcriptional regulator</fullName>
    </submittedName>
</protein>
<dbReference type="Gene3D" id="1.10.10.10">
    <property type="entry name" value="Winged helix-like DNA-binding domain superfamily/Winged helix DNA-binding domain"/>
    <property type="match status" value="1"/>
</dbReference>
<dbReference type="InterPro" id="IPR016032">
    <property type="entry name" value="Sig_transdc_resp-reg_C-effctor"/>
</dbReference>
<dbReference type="InterPro" id="IPR011990">
    <property type="entry name" value="TPR-like_helical_dom_sf"/>
</dbReference>
<dbReference type="InterPro" id="IPR019734">
    <property type="entry name" value="TPR_rpt"/>
</dbReference>
<evidence type="ECO:0000256" key="1">
    <source>
        <dbReference type="PROSITE-ProRule" id="PRU00339"/>
    </source>
</evidence>
<feature type="coiled-coil region" evidence="2">
    <location>
        <begin position="356"/>
        <end position="388"/>
    </location>
</feature>
<gene>
    <name evidence="5" type="ORF">FHR24_002307</name>
</gene>
<dbReference type="EMBL" id="JAASQL010000003">
    <property type="protein sequence ID" value="NIJ45836.1"/>
    <property type="molecule type" value="Genomic_DNA"/>
</dbReference>
<name>A0ABX0UEF9_9FLAO</name>
<comment type="caution">
    <text evidence="5">The sequence shown here is derived from an EMBL/GenBank/DDBJ whole genome shotgun (WGS) entry which is preliminary data.</text>
</comment>
<evidence type="ECO:0000313" key="5">
    <source>
        <dbReference type="EMBL" id="NIJ45836.1"/>
    </source>
</evidence>
<dbReference type="InterPro" id="IPR036388">
    <property type="entry name" value="WH-like_DNA-bd_sf"/>
</dbReference>
<dbReference type="SMART" id="SM00028">
    <property type="entry name" value="TPR"/>
    <property type="match status" value="2"/>
</dbReference>
<feature type="transmembrane region" description="Helical" evidence="3">
    <location>
        <begin position="335"/>
        <end position="354"/>
    </location>
</feature>
<feature type="repeat" description="TPR" evidence="1">
    <location>
        <begin position="220"/>
        <end position="253"/>
    </location>
</feature>
<sequence length="525" mass="61700">MITLLLCYSVKTHSINSPYPDSKIFKSTKKDSTILVLENAIETSSNIKTNKKHIQLKIQLIERMSGIGEYHKAYQLLNELTSNLKNSEFTNLKVELLSKLSILYLILDQNKKANDLFYSNFDSLYIEAKQKKDSIKITRKLLRLQASIESNANENYLKAEKVLLQSIAINSYNKQDSLSGDYCKLYLGELYTKMYLFDKAETQFLEIEKKYTATNQHILTLLYFYKGQFYHKKKNTESSIEYFEKSLQKMDSQNQHIDLTIKTMESLSELYFQKEDYKNAYALLSRSKTLNEQLFGSRSEQNKELFDIRDEHSKELQKQKMMLLKKEKNVLVFKSALYISVLIAIILMLLFYFIRKNKLENTKQQLLKATQEIEIKNKEEVLELKNRELLSSAMQVIEKDGMLEDIKKQLKALEFNKENSPYIKQIIQSLKINRSKKWEEFNTHFTTLNHNYFNLLKQRYPTLTKTDLKICAFIKLGFSSKEIAQITGLGVDSVNTTRSRLRKKLELNRSIVLINFLQNFDNKDF</sequence>
<keyword evidence="3" id="KW-1133">Transmembrane helix</keyword>
<dbReference type="RefSeq" id="WP_167188707.1">
    <property type="nucleotide sequence ID" value="NZ_JAASQL010000003.1"/>
</dbReference>
<dbReference type="Gene3D" id="1.25.40.10">
    <property type="entry name" value="Tetratricopeptide repeat domain"/>
    <property type="match status" value="1"/>
</dbReference>
<evidence type="ECO:0000259" key="4">
    <source>
        <dbReference type="SMART" id="SM00421"/>
    </source>
</evidence>
<dbReference type="InterPro" id="IPR000792">
    <property type="entry name" value="Tscrpt_reg_LuxR_C"/>
</dbReference>
<keyword evidence="6" id="KW-1185">Reference proteome</keyword>
<keyword evidence="2" id="KW-0175">Coiled coil</keyword>
<feature type="domain" description="HTH luxR-type" evidence="4">
    <location>
        <begin position="460"/>
        <end position="517"/>
    </location>
</feature>
<keyword evidence="3" id="KW-0812">Transmembrane</keyword>
<keyword evidence="1" id="KW-0802">TPR repeat</keyword>
<organism evidence="5 6">
    <name type="scientific">Wenyingzhuangia heitensis</name>
    <dbReference type="NCBI Taxonomy" id="1487859"/>
    <lineage>
        <taxon>Bacteria</taxon>
        <taxon>Pseudomonadati</taxon>
        <taxon>Bacteroidota</taxon>
        <taxon>Flavobacteriia</taxon>
        <taxon>Flavobacteriales</taxon>
        <taxon>Flavobacteriaceae</taxon>
        <taxon>Wenyingzhuangia</taxon>
    </lineage>
</organism>
<evidence type="ECO:0000313" key="6">
    <source>
        <dbReference type="Proteomes" id="UP000745859"/>
    </source>
</evidence>
<keyword evidence="5" id="KW-0238">DNA-binding</keyword>